<dbReference type="Pfam" id="PF03704">
    <property type="entry name" value="BTAD"/>
    <property type="match status" value="1"/>
</dbReference>
<dbReference type="EMBL" id="QOIL01000019">
    <property type="protein sequence ID" value="RCG26536.1"/>
    <property type="molecule type" value="Genomic_DNA"/>
</dbReference>
<sequence length="1178" mass="126486">MRCPCGEGRRSENRRTDPAVNVAEFDIRLLGEVAILVDGTPRKLLPQTAKALAILLSSRNPVPQDTLAAALGQGPDRPVPDVAPPLSRLRQALAGANLDIPPAKWSHAYELVEKEPGILAAALDASRFRARLREGRELYESGDLAASLARLRAAAAEWRGAPFASLAAGWSLPWVCETHRARLEEQRTELVRLVARIALRLGRHEDASFLAEGPVGEGHEDTTAMWLLRFLTTLGEDGGAAARRMAGARRARTPGDEALRRAEDLLTLHEHGFDVRTPLGADPGPAERGGPRELVGRERELQELSRLIGRLGGGDSAALALCGAGGIGKTRMLREAARLAAVARVRAVTVMCRQADGLQPWRELAGALWGHLRRDLAAPADPIGTQERGTLAKLMSAAELGSPARPGHERDPRELTFLLTGLLRRAAGSGLLVAFDNAHLLTGYTEELLQHVRRGLGAAPVGFLLATRAEAAHWRQAMDTLTLSPLTVEEVGEWLGRAWGREPTGDEVREAARVTDGVPLELHNLTEYGEPRPAPARAEPAGTPAFRWLAAAAITAVGLDIDAALVTRMLGLRPEEADRDQAVAVAGNAVLGHDHLCFPHDRSREAVLDGLKGDPALARDLHRRAFEALTESVNGGGWADPALPVRIARHARAAGADLPQERVAAACLDAARAEQRGFGVDGAVEWARAGLRLRSDPATRVGLLITLGDALSDAGELDEAGRHYLAAHDAAERLPELAAAAAIRLARRWSAPGQADQQLVHLLRGALAALGDGPGGQAAELRLQLRAHLAKKRTMAVSPGAGAVPAGPPPEVELARATLRELPGDGDPLVRCEVLNECRWALFDHAYPGELIGISARLREAGIGAGSAYFQSEGMVALAVDQLRLGLLPDALGTVDAHRRHVARNPRALGPWLQATFDTVMDLWGGDFTRARERLMGESLGIVQELAKGQAVAAETLWQTWMGQYFWLLRERGAMAELFEGGVATQIEQHGYFPIWRAAHVLALCETERYDEAADRLTAVVRDTAGLAALPPHGWTVPTLAVLAEACAMIDEAGAEGAETDGHVRLLRERLAAYPGEIVLAGWPTVLIGPTARFRGLLATTAGDPEDALRCFDEAKRLVSGASPHMARIQLDRTKALRLLDPSDTTGEATRLLHRSLRQSTRLGMTRLANEARALLTT</sequence>
<dbReference type="PANTHER" id="PTHR35807">
    <property type="entry name" value="TRANSCRIPTIONAL REGULATOR REDD-RELATED"/>
    <property type="match status" value="1"/>
</dbReference>
<evidence type="ECO:0000313" key="4">
    <source>
        <dbReference type="EMBL" id="RCG26536.1"/>
    </source>
</evidence>
<protein>
    <recommendedName>
        <fullName evidence="3">Bacterial transcriptional activator domain-containing protein</fullName>
    </recommendedName>
</protein>
<organism evidence="4 5">
    <name type="scientific">Sphaerisporangium album</name>
    <dbReference type="NCBI Taxonomy" id="509200"/>
    <lineage>
        <taxon>Bacteria</taxon>
        <taxon>Bacillati</taxon>
        <taxon>Actinomycetota</taxon>
        <taxon>Actinomycetes</taxon>
        <taxon>Streptosporangiales</taxon>
        <taxon>Streptosporangiaceae</taxon>
        <taxon>Sphaerisporangium</taxon>
    </lineage>
</organism>
<keyword evidence="1" id="KW-0805">Transcription regulation</keyword>
<dbReference type="InterPro" id="IPR005158">
    <property type="entry name" value="BTAD"/>
</dbReference>
<evidence type="ECO:0000256" key="2">
    <source>
        <dbReference type="ARBA" id="ARBA00023163"/>
    </source>
</evidence>
<dbReference type="SUPFAM" id="SSF48452">
    <property type="entry name" value="TPR-like"/>
    <property type="match status" value="1"/>
</dbReference>
<gene>
    <name evidence="4" type="ORF">DQ384_29315</name>
</gene>
<dbReference type="InterPro" id="IPR027417">
    <property type="entry name" value="P-loop_NTPase"/>
</dbReference>
<keyword evidence="2" id="KW-0804">Transcription</keyword>
<dbReference type="OrthoDB" id="5184419at2"/>
<dbReference type="SUPFAM" id="SSF52540">
    <property type="entry name" value="P-loop containing nucleoside triphosphate hydrolases"/>
    <property type="match status" value="1"/>
</dbReference>
<evidence type="ECO:0000259" key="3">
    <source>
        <dbReference type="SMART" id="SM01043"/>
    </source>
</evidence>
<comment type="caution">
    <text evidence="4">The sequence shown here is derived from an EMBL/GenBank/DDBJ whole genome shotgun (WGS) entry which is preliminary data.</text>
</comment>
<dbReference type="InterPro" id="IPR041664">
    <property type="entry name" value="AAA_16"/>
</dbReference>
<dbReference type="Gene3D" id="3.40.50.300">
    <property type="entry name" value="P-loop containing nucleotide triphosphate hydrolases"/>
    <property type="match status" value="1"/>
</dbReference>
<dbReference type="GO" id="GO:0003677">
    <property type="term" value="F:DNA binding"/>
    <property type="evidence" value="ECO:0007669"/>
    <property type="project" value="TreeGrafter"/>
</dbReference>
<dbReference type="GO" id="GO:0006355">
    <property type="term" value="P:regulation of DNA-templated transcription"/>
    <property type="evidence" value="ECO:0007669"/>
    <property type="project" value="TreeGrafter"/>
</dbReference>
<evidence type="ECO:0000256" key="1">
    <source>
        <dbReference type="ARBA" id="ARBA00023015"/>
    </source>
</evidence>
<dbReference type="Gene3D" id="1.25.40.10">
    <property type="entry name" value="Tetratricopeptide repeat domain"/>
    <property type="match status" value="1"/>
</dbReference>
<dbReference type="InterPro" id="IPR036388">
    <property type="entry name" value="WH-like_DNA-bd_sf"/>
</dbReference>
<dbReference type="Pfam" id="PF13191">
    <property type="entry name" value="AAA_16"/>
    <property type="match status" value="1"/>
</dbReference>
<name>A0A367F843_9ACTN</name>
<dbReference type="InterPro" id="IPR051677">
    <property type="entry name" value="AfsR-DnrI-RedD_regulator"/>
</dbReference>
<accession>A0A367F843</accession>
<evidence type="ECO:0000313" key="5">
    <source>
        <dbReference type="Proteomes" id="UP000253094"/>
    </source>
</evidence>
<dbReference type="SMART" id="SM01043">
    <property type="entry name" value="BTAD"/>
    <property type="match status" value="1"/>
</dbReference>
<dbReference type="AlphaFoldDB" id="A0A367F843"/>
<reference evidence="4 5" key="1">
    <citation type="submission" date="2018-06" db="EMBL/GenBank/DDBJ databases">
        <title>Sphaerisporangium craniellae sp. nov., isolated from a marine sponge in the South China Sea.</title>
        <authorList>
            <person name="Li L."/>
        </authorList>
    </citation>
    <scope>NUCLEOTIDE SEQUENCE [LARGE SCALE GENOMIC DNA]</scope>
    <source>
        <strain evidence="4 5">CCTCC AA 208026</strain>
    </source>
</reference>
<feature type="domain" description="Bacterial transcriptional activator" evidence="3">
    <location>
        <begin position="123"/>
        <end position="266"/>
    </location>
</feature>
<proteinExistence type="predicted"/>
<keyword evidence="5" id="KW-1185">Reference proteome</keyword>
<dbReference type="PANTHER" id="PTHR35807:SF1">
    <property type="entry name" value="TRANSCRIPTIONAL REGULATOR REDD"/>
    <property type="match status" value="1"/>
</dbReference>
<dbReference type="Proteomes" id="UP000253094">
    <property type="component" value="Unassembled WGS sequence"/>
</dbReference>
<dbReference type="Gene3D" id="1.10.10.10">
    <property type="entry name" value="Winged helix-like DNA-binding domain superfamily/Winged helix DNA-binding domain"/>
    <property type="match status" value="1"/>
</dbReference>
<dbReference type="InterPro" id="IPR011990">
    <property type="entry name" value="TPR-like_helical_dom_sf"/>
</dbReference>